<reference evidence="1" key="2">
    <citation type="submission" date="2020-03" db="EMBL/GenBank/DDBJ databases">
        <authorList>
            <person name="Fu F.-F."/>
            <person name="Chen J."/>
        </authorList>
    </citation>
    <scope>NUCLEOTIDE SEQUENCE</scope>
    <source>
        <strain evidence="1">Lc1</strain>
    </source>
</reference>
<proteinExistence type="predicted"/>
<evidence type="ECO:0000313" key="2">
    <source>
        <dbReference type="Proteomes" id="UP000613401"/>
    </source>
</evidence>
<gene>
    <name evidence="1" type="ORF">GCG54_00012462</name>
</gene>
<keyword evidence="2" id="KW-1185">Reference proteome</keyword>
<dbReference type="AlphaFoldDB" id="A0A8H4CDV8"/>
<name>A0A8H4CDV8_COLGL</name>
<evidence type="ECO:0008006" key="3">
    <source>
        <dbReference type="Google" id="ProtNLM"/>
    </source>
</evidence>
<sequence>MSDERYSDAMRAFGLCSHGSMLELKSRRYQDPNPQLSMETLQEAMKFGREALSIVPPHAENVPMLISTVSSWMRTMAKLTQDVKWTEEGIELLNRGLELNKGYTIDNSDLFASFSCLWEIQYGVLCGSTSDGKHIDILQRAIETGQKALSNTKPDSSIIGERDERILHPESRPKIKELFIEAARTETATPLVWIPSALQAGLIHWEYGELAQANDIFQNAIGLLTESNIQAASAEDLQQTLREIPNLGSLATSALSAPLEAANCILAGLAMNSRNDVSELERRYPEYANAYIDLRTRVAHASRQSQSAANYQKDTALQQSLIREMASMKEEIRHLEGFEKFQLPLSAIQMMQLATDGPIVTINVSELRSDAIIVTEEGVQSLHLTPAALQSHALVSNSRWNPARDIRRPPISPNVSTEAGLRWLWEVAVRPFLDGTKLTSSGRLWLITSGLAGRVPFHAADNYAGGPEEIAPSRVTSSYISSLKALKYG</sequence>
<organism evidence="1 2">
    <name type="scientific">Colletotrichum gloeosporioides</name>
    <name type="common">Anthracnose fungus</name>
    <name type="synonym">Glomerella cingulata</name>
    <dbReference type="NCBI Taxonomy" id="474922"/>
    <lineage>
        <taxon>Eukaryota</taxon>
        <taxon>Fungi</taxon>
        <taxon>Dikarya</taxon>
        <taxon>Ascomycota</taxon>
        <taxon>Pezizomycotina</taxon>
        <taxon>Sordariomycetes</taxon>
        <taxon>Hypocreomycetidae</taxon>
        <taxon>Glomerellales</taxon>
        <taxon>Glomerellaceae</taxon>
        <taxon>Colletotrichum</taxon>
        <taxon>Colletotrichum gloeosporioides species complex</taxon>
    </lineage>
</organism>
<comment type="caution">
    <text evidence="1">The sequence shown here is derived from an EMBL/GenBank/DDBJ whole genome shotgun (WGS) entry which is preliminary data.</text>
</comment>
<reference evidence="1" key="1">
    <citation type="journal article" date="2020" name="Phytopathology">
        <title>Genome sequence and comparative analysis of Colletotrichum gloeosporioides isolated from Liriodendron leaves.</title>
        <authorList>
            <person name="Fu F.F."/>
            <person name="Hao Z."/>
            <person name="Wang P."/>
            <person name="Lu Y."/>
            <person name="Xue L.J."/>
            <person name="Wei G."/>
            <person name="Tian Y."/>
            <person name="Baishi H."/>
            <person name="Xu H."/>
            <person name="Shi J."/>
            <person name="Cheng T."/>
            <person name="Wang G."/>
            <person name="Yi Y."/>
            <person name="Chen J."/>
        </authorList>
    </citation>
    <scope>NUCLEOTIDE SEQUENCE</scope>
    <source>
        <strain evidence="1">Lc1</strain>
    </source>
</reference>
<evidence type="ECO:0000313" key="1">
    <source>
        <dbReference type="EMBL" id="KAF3802215.1"/>
    </source>
</evidence>
<accession>A0A8H4CDV8</accession>
<protein>
    <recommendedName>
        <fullName evidence="3">TPR domain-containing protein</fullName>
    </recommendedName>
</protein>
<dbReference type="Proteomes" id="UP000613401">
    <property type="component" value="Unassembled WGS sequence"/>
</dbReference>
<dbReference type="EMBL" id="WVTB01000065">
    <property type="protein sequence ID" value="KAF3802215.1"/>
    <property type="molecule type" value="Genomic_DNA"/>
</dbReference>
<dbReference type="GeneID" id="69019581"/>
<dbReference type="RefSeq" id="XP_045261374.1">
    <property type="nucleotide sequence ID" value="XM_045412339.1"/>
</dbReference>